<proteinExistence type="predicted"/>
<dbReference type="OrthoDB" id="9772097at2"/>
<evidence type="ECO:0000313" key="3">
    <source>
        <dbReference type="Proteomes" id="UP000253426"/>
    </source>
</evidence>
<dbReference type="AlphaFoldDB" id="A0A366HQY2"/>
<dbReference type="InterPro" id="IPR008969">
    <property type="entry name" value="CarboxyPept-like_regulatory"/>
</dbReference>
<keyword evidence="1" id="KW-0732">Signal</keyword>
<evidence type="ECO:0000256" key="1">
    <source>
        <dbReference type="SAM" id="SignalP"/>
    </source>
</evidence>
<dbReference type="Gene3D" id="2.60.40.420">
    <property type="entry name" value="Cupredoxins - blue copper proteins"/>
    <property type="match status" value="1"/>
</dbReference>
<dbReference type="RefSeq" id="WP_113957231.1">
    <property type="nucleotide sequence ID" value="NZ_QNRR01000002.1"/>
</dbReference>
<accession>A0A366HQY2</accession>
<dbReference type="SUPFAM" id="SSF49464">
    <property type="entry name" value="Carboxypeptidase regulatory domain-like"/>
    <property type="match status" value="1"/>
</dbReference>
<name>A0A366HQY2_9BACT</name>
<organism evidence="2 3">
    <name type="scientific">Roseimicrobium gellanilyticum</name>
    <dbReference type="NCBI Taxonomy" id="748857"/>
    <lineage>
        <taxon>Bacteria</taxon>
        <taxon>Pseudomonadati</taxon>
        <taxon>Verrucomicrobiota</taxon>
        <taxon>Verrucomicrobiia</taxon>
        <taxon>Verrucomicrobiales</taxon>
        <taxon>Verrucomicrobiaceae</taxon>
        <taxon>Roseimicrobium</taxon>
    </lineage>
</organism>
<dbReference type="Proteomes" id="UP000253426">
    <property type="component" value="Unassembled WGS sequence"/>
</dbReference>
<dbReference type="InterPro" id="IPR008972">
    <property type="entry name" value="Cupredoxin"/>
</dbReference>
<feature type="chain" id="PRO_5016992606" evidence="1">
    <location>
        <begin position="28"/>
        <end position="217"/>
    </location>
</feature>
<feature type="signal peptide" evidence="1">
    <location>
        <begin position="1"/>
        <end position="27"/>
    </location>
</feature>
<comment type="caution">
    <text evidence="2">The sequence shown here is derived from an EMBL/GenBank/DDBJ whole genome shotgun (WGS) entry which is preliminary data.</text>
</comment>
<dbReference type="EMBL" id="QNRR01000002">
    <property type="protein sequence ID" value="RBP45649.1"/>
    <property type="molecule type" value="Genomic_DNA"/>
</dbReference>
<sequence>MFLQRIWYCLALGAGLVVCGPNTKASAQVTIEGTVPITGAAMSPPPSPKYQLKAGSVAPSPRQVAVVYLEGKFGARTGNKPVTFGQKGYQFHPGVIAVQTGTQVSFPNFDDDYHNVFSYSKTKRFDLGRYRKDETPPALVFDKPGIVRLYCEIHEHMRGVIIVVDTPHFTTSTPEGKFKLTGLPAGNYVLKAWLDDKTTLQQPVTLKSGTLKVDFKK</sequence>
<keyword evidence="3" id="KW-1185">Reference proteome</keyword>
<reference evidence="2 3" key="1">
    <citation type="submission" date="2018-06" db="EMBL/GenBank/DDBJ databases">
        <title>Genomic Encyclopedia of Type Strains, Phase IV (KMG-IV): sequencing the most valuable type-strain genomes for metagenomic binning, comparative biology and taxonomic classification.</title>
        <authorList>
            <person name="Goeker M."/>
        </authorList>
    </citation>
    <scope>NUCLEOTIDE SEQUENCE [LARGE SCALE GENOMIC DNA]</scope>
    <source>
        <strain evidence="2 3">DSM 25532</strain>
    </source>
</reference>
<protein>
    <submittedName>
        <fullName evidence="2">Plastocyanin</fullName>
    </submittedName>
</protein>
<gene>
    <name evidence="2" type="ORF">DES53_10231</name>
</gene>
<evidence type="ECO:0000313" key="2">
    <source>
        <dbReference type="EMBL" id="RBP45649.1"/>
    </source>
</evidence>
<dbReference type="SUPFAM" id="SSF49503">
    <property type="entry name" value="Cupredoxins"/>
    <property type="match status" value="1"/>
</dbReference>